<evidence type="ECO:0000313" key="2">
    <source>
        <dbReference type="EMBL" id="GER32293.1"/>
    </source>
</evidence>
<feature type="domain" description="TORTIFOLIA1/SINE1-2 N-terminal" evidence="1">
    <location>
        <begin position="10"/>
        <end position="281"/>
    </location>
</feature>
<dbReference type="PANTHER" id="PTHR31355:SF28">
    <property type="entry name" value="MICROTUBULE-ASSOCIATED PROTEIN TORTIFOLIA1-LIKE"/>
    <property type="match status" value="1"/>
</dbReference>
<accession>A0A5A7PHC9</accession>
<dbReference type="FunFam" id="1.25.10.10:FF:000549">
    <property type="entry name" value="ARM repeat superfamily protein"/>
    <property type="match status" value="1"/>
</dbReference>
<comment type="caution">
    <text evidence="2">The sequence shown here is derived from an EMBL/GenBank/DDBJ whole genome shotgun (WGS) entry which is preliminary data.</text>
</comment>
<proteinExistence type="predicted"/>
<dbReference type="AlphaFoldDB" id="A0A5A7PHC9"/>
<protein>
    <submittedName>
        <fullName evidence="2">ARM repeat superfamily protein</fullName>
    </submittedName>
</protein>
<dbReference type="OrthoDB" id="1904066at2759"/>
<sequence length="526" mass="57776">MGLAKQNSGDLKTRFNTCLSKLSDRDTLPMAANELESIAKTLQNDTFAPFLSCLHTTASSEKSPVRRQCVRLLSVLSEAHGDALSPHLSRMVSAVLRRLRDPDSAVRAACVGAVASIATHVRSPPFSVILKPLVDALFHEQDVNAQIGASLCLSAVVEAAPDPDAAELRRILPRVLKLVRSDCSKAKPALLLFIGSVVSGGCVRNRSLLSSVVSTAVEFLSCEDWATRKAAAEVLEKVALRETKLAADFKGPCVDALESRRFDKVKHVRDKMNRALEVWKDLAGLPDNVTSPKDTCSGPLPISPCNAGLETPKVKKIVLCQSPPSTCSSTISIQKSIIETEDIKQCVSKDTKPNFRKKLRSRVVPFNWNNENSDVADVYAVKDDYESQREFGDMSLIRKQLLHIENQQSNLLDLLQRFIGSSQKGMSSLAKRVDGLEKVLDEMSQDFAISTGRISCTDKNNNNNSNNNTCCMLAGAEFLSPKFWKKADDNNFNSKTCSPFRNQALQGLGHRYTKAEFSKCDNSSRN</sequence>
<name>A0A5A7PHC9_STRAF</name>
<reference evidence="3" key="1">
    <citation type="journal article" date="2019" name="Curr. Biol.">
        <title>Genome Sequence of Striga asiatica Provides Insight into the Evolution of Plant Parasitism.</title>
        <authorList>
            <person name="Yoshida S."/>
            <person name="Kim S."/>
            <person name="Wafula E.K."/>
            <person name="Tanskanen J."/>
            <person name="Kim Y.M."/>
            <person name="Honaas L."/>
            <person name="Yang Z."/>
            <person name="Spallek T."/>
            <person name="Conn C.E."/>
            <person name="Ichihashi Y."/>
            <person name="Cheong K."/>
            <person name="Cui S."/>
            <person name="Der J.P."/>
            <person name="Gundlach H."/>
            <person name="Jiao Y."/>
            <person name="Hori C."/>
            <person name="Ishida J.K."/>
            <person name="Kasahara H."/>
            <person name="Kiba T."/>
            <person name="Kim M.S."/>
            <person name="Koo N."/>
            <person name="Laohavisit A."/>
            <person name="Lee Y.H."/>
            <person name="Lumba S."/>
            <person name="McCourt P."/>
            <person name="Mortimer J.C."/>
            <person name="Mutuku J.M."/>
            <person name="Nomura T."/>
            <person name="Sasaki-Sekimoto Y."/>
            <person name="Seto Y."/>
            <person name="Wang Y."/>
            <person name="Wakatake T."/>
            <person name="Sakakibara H."/>
            <person name="Demura T."/>
            <person name="Yamaguchi S."/>
            <person name="Yoneyama K."/>
            <person name="Manabe R.I."/>
            <person name="Nelson D.C."/>
            <person name="Schulman A.H."/>
            <person name="Timko M.P."/>
            <person name="dePamphilis C.W."/>
            <person name="Choi D."/>
            <person name="Shirasu K."/>
        </authorList>
    </citation>
    <scope>NUCLEOTIDE SEQUENCE [LARGE SCALE GENOMIC DNA]</scope>
    <source>
        <strain evidence="3">cv. UVA1</strain>
    </source>
</reference>
<dbReference type="SUPFAM" id="SSF48371">
    <property type="entry name" value="ARM repeat"/>
    <property type="match status" value="1"/>
</dbReference>
<dbReference type="Pfam" id="PF24714">
    <property type="entry name" value="TOR1L1_N"/>
    <property type="match status" value="1"/>
</dbReference>
<dbReference type="EMBL" id="BKCP01004583">
    <property type="protein sequence ID" value="GER32293.1"/>
    <property type="molecule type" value="Genomic_DNA"/>
</dbReference>
<keyword evidence="3" id="KW-1185">Reference proteome</keyword>
<dbReference type="InterPro" id="IPR011989">
    <property type="entry name" value="ARM-like"/>
</dbReference>
<evidence type="ECO:0000313" key="3">
    <source>
        <dbReference type="Proteomes" id="UP000325081"/>
    </source>
</evidence>
<dbReference type="Proteomes" id="UP000325081">
    <property type="component" value="Unassembled WGS sequence"/>
</dbReference>
<dbReference type="InterPro" id="IPR016024">
    <property type="entry name" value="ARM-type_fold"/>
</dbReference>
<organism evidence="2 3">
    <name type="scientific">Striga asiatica</name>
    <name type="common">Asiatic witchweed</name>
    <name type="synonym">Buchnera asiatica</name>
    <dbReference type="NCBI Taxonomy" id="4170"/>
    <lineage>
        <taxon>Eukaryota</taxon>
        <taxon>Viridiplantae</taxon>
        <taxon>Streptophyta</taxon>
        <taxon>Embryophyta</taxon>
        <taxon>Tracheophyta</taxon>
        <taxon>Spermatophyta</taxon>
        <taxon>Magnoliopsida</taxon>
        <taxon>eudicotyledons</taxon>
        <taxon>Gunneridae</taxon>
        <taxon>Pentapetalae</taxon>
        <taxon>asterids</taxon>
        <taxon>lamiids</taxon>
        <taxon>Lamiales</taxon>
        <taxon>Orobanchaceae</taxon>
        <taxon>Buchnereae</taxon>
        <taxon>Striga</taxon>
    </lineage>
</organism>
<dbReference type="InterPro" id="IPR057600">
    <property type="entry name" value="TORTIFOLIA1/SINE1-2_N"/>
</dbReference>
<dbReference type="InterPro" id="IPR033337">
    <property type="entry name" value="TORTIFOLIA1/SINE1-2"/>
</dbReference>
<evidence type="ECO:0000259" key="1">
    <source>
        <dbReference type="Pfam" id="PF24714"/>
    </source>
</evidence>
<gene>
    <name evidence="2" type="ORF">STAS_08354</name>
</gene>
<dbReference type="GO" id="GO:0008017">
    <property type="term" value="F:microtubule binding"/>
    <property type="evidence" value="ECO:0007669"/>
    <property type="project" value="InterPro"/>
</dbReference>
<dbReference type="Gene3D" id="1.25.10.10">
    <property type="entry name" value="Leucine-rich Repeat Variant"/>
    <property type="match status" value="1"/>
</dbReference>
<dbReference type="GO" id="GO:0005874">
    <property type="term" value="C:microtubule"/>
    <property type="evidence" value="ECO:0007669"/>
    <property type="project" value="InterPro"/>
</dbReference>
<dbReference type="PANTHER" id="PTHR31355">
    <property type="entry name" value="MICROTUBULE-ASSOCIATED PROTEIN TORTIFOLIA1"/>
    <property type="match status" value="1"/>
</dbReference>